<sequence length="755" mass="87049">MKFQSIDARYIHGACLALQKTAQTNIENVLTDEQMNHEQKELLARSARERADIVRKYEQGHTEGADIDPWEDPAFEVYHVTDRYGFIHDHPLPEVPDSVEAKAQQVELQRTKKWVKMIRKWDKYYPGEKLTRRVQKGIPERLRGDVWCRLLDVYKLKQEQKGVYEEMKERAHRFSPDIRQIDLDVNRTYRNHIMFRKRYDVKQQHLFHVLAAYSMYNTEVGYCQGMSQIAALLLMYMDEEEAFWALSALLTNLRHGMHGFFIPGFPKLLRFQEHHDRILNKFLKKVRKHLEKNDIYTSLYTIKWFLQCFLDRVPFPLTLRLWDSYMLLGERVLVGMSYNLLKMHKRRILKMQMDDLINFFQSDLEKDFMYSDDQVIDSLQLAMDELKKAKMDTPPKGDVNELPTKPFGLFVPPTVEQLIGRQTMDLETDLISDKQASGQEIRPSIPADGGRESLPLGMARHLSLDEGLDAMTDGMSSIADYGSSRTSFMDQSDVASTVTTMSRPSFNTLSDADIYYRHMGYGENALRDGNEKNSPSQSQASEYDNLNSSMYEQDLERTLEGMDFDGNATFKRGMTLLDYNGLEDLTSQLVHMEPPSQIARHFDRMSRSSESSDLTQQATRSPAHSARLSESADLTPRVLEDASNIESAFHFGDVKYSKSYEHKHYEYQQTNQVMQKVTQPGSSRFIQLHRQVGTKTNRSQSPTTPSTSQAHNITSAFNGYQETSSSLEVGKSSSHSKSRAKKKPSPSPSSEVVRL</sequence>
<feature type="compositionally biased region" description="Polar residues" evidence="2">
    <location>
        <begin position="710"/>
        <end position="723"/>
    </location>
</feature>
<comment type="caution">
    <text evidence="4">The sequence shown here is derived from an EMBL/GenBank/DDBJ whole genome shotgun (WGS) entry which is preliminary data.</text>
</comment>
<dbReference type="InterPro" id="IPR000195">
    <property type="entry name" value="Rab-GAP-TBC_dom"/>
</dbReference>
<name>A0AAD9JXA3_9ANNE</name>
<protein>
    <recommendedName>
        <fullName evidence="3">Rab-GAP TBC domain-containing protein</fullName>
    </recommendedName>
</protein>
<dbReference type="InterPro" id="IPR035969">
    <property type="entry name" value="Rab-GAP_TBC_sf"/>
</dbReference>
<dbReference type="EMBL" id="JAODUP010000134">
    <property type="protein sequence ID" value="KAK2160400.1"/>
    <property type="molecule type" value="Genomic_DNA"/>
</dbReference>
<dbReference type="InterPro" id="IPR050302">
    <property type="entry name" value="Rab_GAP_TBC_domain"/>
</dbReference>
<dbReference type="PANTHER" id="PTHR47219">
    <property type="entry name" value="RAB GTPASE-ACTIVATING PROTEIN 1-LIKE"/>
    <property type="match status" value="1"/>
</dbReference>
<organism evidence="4 5">
    <name type="scientific">Paralvinella palmiformis</name>
    <dbReference type="NCBI Taxonomy" id="53620"/>
    <lineage>
        <taxon>Eukaryota</taxon>
        <taxon>Metazoa</taxon>
        <taxon>Spiralia</taxon>
        <taxon>Lophotrochozoa</taxon>
        <taxon>Annelida</taxon>
        <taxon>Polychaeta</taxon>
        <taxon>Sedentaria</taxon>
        <taxon>Canalipalpata</taxon>
        <taxon>Terebellida</taxon>
        <taxon>Terebelliformia</taxon>
        <taxon>Alvinellidae</taxon>
        <taxon>Paralvinella</taxon>
    </lineage>
</organism>
<feature type="compositionally biased region" description="Polar residues" evidence="2">
    <location>
        <begin position="532"/>
        <end position="545"/>
    </location>
</feature>
<dbReference type="PROSITE" id="PS50086">
    <property type="entry name" value="TBC_RABGAP"/>
    <property type="match status" value="1"/>
</dbReference>
<dbReference type="PANTHER" id="PTHR47219:SF19">
    <property type="entry name" value="USP6 N-TERMINAL-LIKE PROTEIN ISOFORM X1"/>
    <property type="match status" value="1"/>
</dbReference>
<dbReference type="GO" id="GO:0005096">
    <property type="term" value="F:GTPase activator activity"/>
    <property type="evidence" value="ECO:0007669"/>
    <property type="project" value="UniProtKB-KW"/>
</dbReference>
<reference evidence="4" key="1">
    <citation type="journal article" date="2023" name="Mol. Biol. Evol.">
        <title>Third-Generation Sequencing Reveals the Adaptive Role of the Epigenome in Three Deep-Sea Polychaetes.</title>
        <authorList>
            <person name="Perez M."/>
            <person name="Aroh O."/>
            <person name="Sun Y."/>
            <person name="Lan Y."/>
            <person name="Juniper S.K."/>
            <person name="Young C.R."/>
            <person name="Angers B."/>
            <person name="Qian P.Y."/>
        </authorList>
    </citation>
    <scope>NUCLEOTIDE SEQUENCE</scope>
    <source>
        <strain evidence="4">P08H-3</strain>
    </source>
</reference>
<feature type="region of interest" description="Disordered" evidence="2">
    <location>
        <begin position="602"/>
        <end position="633"/>
    </location>
</feature>
<feature type="region of interest" description="Disordered" evidence="2">
    <location>
        <begin position="525"/>
        <end position="545"/>
    </location>
</feature>
<proteinExistence type="predicted"/>
<evidence type="ECO:0000313" key="5">
    <source>
        <dbReference type="Proteomes" id="UP001208570"/>
    </source>
</evidence>
<gene>
    <name evidence="4" type="ORF">LSH36_134g04011</name>
</gene>
<dbReference type="Gene3D" id="1.10.472.80">
    <property type="entry name" value="Ypt/Rab-GAP domain of gyp1p, domain 3"/>
    <property type="match status" value="1"/>
</dbReference>
<keyword evidence="1" id="KW-0343">GTPase activation</keyword>
<feature type="compositionally biased region" description="Basic residues" evidence="2">
    <location>
        <begin position="734"/>
        <end position="744"/>
    </location>
</feature>
<evidence type="ECO:0000259" key="3">
    <source>
        <dbReference type="PROSITE" id="PS50086"/>
    </source>
</evidence>
<dbReference type="Pfam" id="PF00566">
    <property type="entry name" value="RabGAP-TBC"/>
    <property type="match status" value="1"/>
</dbReference>
<dbReference type="Gene3D" id="1.10.8.270">
    <property type="entry name" value="putative rabgap domain of human tbc1 domain family member 14 like domains"/>
    <property type="match status" value="1"/>
</dbReference>
<dbReference type="AlphaFoldDB" id="A0AAD9JXA3"/>
<dbReference type="FunFam" id="1.10.8.270:FF:000010">
    <property type="entry name" value="Putative USP6 N-terminal-like protein"/>
    <property type="match status" value="1"/>
</dbReference>
<dbReference type="Gene3D" id="1.10.10.750">
    <property type="entry name" value="Ypt/Rab-GAP domain of gyp1p, domain 1"/>
    <property type="match status" value="1"/>
</dbReference>
<evidence type="ECO:0000256" key="1">
    <source>
        <dbReference type="ARBA" id="ARBA00022468"/>
    </source>
</evidence>
<dbReference type="SUPFAM" id="SSF47923">
    <property type="entry name" value="Ypt/Rab-GAP domain of gyp1p"/>
    <property type="match status" value="2"/>
</dbReference>
<accession>A0AAD9JXA3</accession>
<evidence type="ECO:0000313" key="4">
    <source>
        <dbReference type="EMBL" id="KAK2160400.1"/>
    </source>
</evidence>
<dbReference type="GO" id="GO:0031267">
    <property type="term" value="F:small GTPase binding"/>
    <property type="evidence" value="ECO:0007669"/>
    <property type="project" value="TreeGrafter"/>
</dbReference>
<evidence type="ECO:0000256" key="2">
    <source>
        <dbReference type="SAM" id="MobiDB-lite"/>
    </source>
</evidence>
<keyword evidence="5" id="KW-1185">Reference proteome</keyword>
<dbReference type="SMART" id="SM00164">
    <property type="entry name" value="TBC"/>
    <property type="match status" value="1"/>
</dbReference>
<dbReference type="Proteomes" id="UP001208570">
    <property type="component" value="Unassembled WGS sequence"/>
</dbReference>
<feature type="compositionally biased region" description="Polar residues" evidence="2">
    <location>
        <begin position="608"/>
        <end position="622"/>
    </location>
</feature>
<feature type="compositionally biased region" description="Low complexity" evidence="2">
    <location>
        <begin position="699"/>
        <end position="709"/>
    </location>
</feature>
<feature type="domain" description="Rab-GAP TBC" evidence="3">
    <location>
        <begin position="137"/>
        <end position="329"/>
    </location>
</feature>
<feature type="compositionally biased region" description="Low complexity" evidence="2">
    <location>
        <begin position="724"/>
        <end position="733"/>
    </location>
</feature>
<dbReference type="FunFam" id="1.10.472.80:FF:000019">
    <property type="entry name" value="USP6 N-terminal like"/>
    <property type="match status" value="1"/>
</dbReference>
<feature type="region of interest" description="Disordered" evidence="2">
    <location>
        <begin position="692"/>
        <end position="755"/>
    </location>
</feature>